<accession>A0AAP7ZM27</accession>
<organism evidence="1 2">
    <name type="scientific">Ralstonia solanacearum K60</name>
    <dbReference type="NCBI Taxonomy" id="1091042"/>
    <lineage>
        <taxon>Bacteria</taxon>
        <taxon>Pseudomonadati</taxon>
        <taxon>Pseudomonadota</taxon>
        <taxon>Betaproteobacteria</taxon>
        <taxon>Burkholderiales</taxon>
        <taxon>Burkholderiaceae</taxon>
        <taxon>Ralstonia</taxon>
        <taxon>Ralstonia solanacearum species complex</taxon>
    </lineage>
</organism>
<dbReference type="RefSeq" id="WP_003269729.1">
    <property type="nucleotide sequence ID" value="NZ_NCTK01000001.1"/>
</dbReference>
<protein>
    <submittedName>
        <fullName evidence="1">Uncharacterized protein</fullName>
    </submittedName>
</protein>
<dbReference type="AlphaFoldDB" id="A0AAP7ZM27"/>
<evidence type="ECO:0000313" key="2">
    <source>
        <dbReference type="Proteomes" id="UP000216164"/>
    </source>
</evidence>
<evidence type="ECO:0000313" key="1">
    <source>
        <dbReference type="EMBL" id="OYQ12913.1"/>
    </source>
</evidence>
<dbReference type="Gene3D" id="3.10.450.50">
    <property type="match status" value="1"/>
</dbReference>
<name>A0AAP7ZM27_RALSL</name>
<reference evidence="1 2" key="1">
    <citation type="submission" date="2017-04" db="EMBL/GenBank/DDBJ databases">
        <title>Genome Announcement: Closed genomes of Ralstonia solanacearum strains K60, UW551, and UW700.</title>
        <authorList>
            <person name="Hayes M."/>
            <person name="Macintyre A.M."/>
            <person name="Allen C."/>
        </authorList>
    </citation>
    <scope>NUCLEOTIDE SEQUENCE [LARGE SCALE GENOMIC DNA]</scope>
    <source>
        <strain evidence="1 2">UW25</strain>
    </source>
</reference>
<proteinExistence type="predicted"/>
<sequence>MAAASSIYTSLAFTRDASHSDRHYLEWETTAFEDAGLRGVTTLTKNDDGKTVHAAIHHRPLDGARKSSAELGRRLQGKVDASHFYGAA</sequence>
<dbReference type="Proteomes" id="UP000216164">
    <property type="component" value="Unassembled WGS sequence"/>
</dbReference>
<dbReference type="EMBL" id="NCTK01000001">
    <property type="protein sequence ID" value="OYQ12913.1"/>
    <property type="molecule type" value="Genomic_DNA"/>
</dbReference>
<comment type="caution">
    <text evidence="1">The sequence shown here is derived from an EMBL/GenBank/DDBJ whole genome shotgun (WGS) entry which is preliminary data.</text>
</comment>
<gene>
    <name evidence="1" type="ORF">B7R77_06370</name>
</gene>